<sequence>MISSPWLSERRWRCSQQSPASQAPRPGPRSGDREPQLKHGEPGSKQPNWSDCQKAEGGCREGNRSNFLRRIQMQPERKSHMTRDDEEDYSSGLPGPTPTPSSSRAHYVTLRIS</sequence>
<comment type="caution">
    <text evidence="2">The sequence shown here is derived from an EMBL/GenBank/DDBJ whole genome shotgun (WGS) entry which is preliminary data.</text>
</comment>
<evidence type="ECO:0000256" key="1">
    <source>
        <dbReference type="SAM" id="MobiDB-lite"/>
    </source>
</evidence>
<protein>
    <submittedName>
        <fullName evidence="2">Uncharacterized protein</fullName>
    </submittedName>
</protein>
<dbReference type="Proteomes" id="UP001434883">
    <property type="component" value="Unassembled WGS sequence"/>
</dbReference>
<accession>A0ABV0QAV2</accession>
<name>A0ABV0QAV2_9TELE</name>
<evidence type="ECO:0000313" key="2">
    <source>
        <dbReference type="EMBL" id="MEQ2192948.1"/>
    </source>
</evidence>
<evidence type="ECO:0000313" key="3">
    <source>
        <dbReference type="Proteomes" id="UP001434883"/>
    </source>
</evidence>
<reference evidence="2 3" key="1">
    <citation type="submission" date="2021-06" db="EMBL/GenBank/DDBJ databases">
        <authorList>
            <person name="Palmer J.M."/>
        </authorList>
    </citation>
    <scope>NUCLEOTIDE SEQUENCE [LARGE SCALE GENOMIC DNA]</scope>
    <source>
        <strain evidence="2 3">XC_2019</strain>
        <tissue evidence="2">Muscle</tissue>
    </source>
</reference>
<feature type="region of interest" description="Disordered" evidence="1">
    <location>
        <begin position="1"/>
        <end position="113"/>
    </location>
</feature>
<feature type="compositionally biased region" description="Basic and acidic residues" evidence="1">
    <location>
        <begin position="30"/>
        <end position="42"/>
    </location>
</feature>
<dbReference type="EMBL" id="JAHRIN010004414">
    <property type="protein sequence ID" value="MEQ2192948.1"/>
    <property type="molecule type" value="Genomic_DNA"/>
</dbReference>
<keyword evidence="3" id="KW-1185">Reference proteome</keyword>
<gene>
    <name evidence="2" type="ORF">XENOCAPTIV_020459</name>
</gene>
<proteinExistence type="predicted"/>
<organism evidence="2 3">
    <name type="scientific">Xenoophorus captivus</name>
    <dbReference type="NCBI Taxonomy" id="1517983"/>
    <lineage>
        <taxon>Eukaryota</taxon>
        <taxon>Metazoa</taxon>
        <taxon>Chordata</taxon>
        <taxon>Craniata</taxon>
        <taxon>Vertebrata</taxon>
        <taxon>Euteleostomi</taxon>
        <taxon>Actinopterygii</taxon>
        <taxon>Neopterygii</taxon>
        <taxon>Teleostei</taxon>
        <taxon>Neoteleostei</taxon>
        <taxon>Acanthomorphata</taxon>
        <taxon>Ovalentaria</taxon>
        <taxon>Atherinomorphae</taxon>
        <taxon>Cyprinodontiformes</taxon>
        <taxon>Goodeidae</taxon>
        <taxon>Xenoophorus</taxon>
    </lineage>
</organism>
<feature type="compositionally biased region" description="Basic and acidic residues" evidence="1">
    <location>
        <begin position="53"/>
        <end position="63"/>
    </location>
</feature>